<dbReference type="PANTHER" id="PTHR46050">
    <property type="entry name" value="TPR REPEAT-CONTAINING THIOREDOXIN"/>
    <property type="match status" value="1"/>
</dbReference>
<keyword evidence="10" id="KW-0802">TPR repeat</keyword>
<evidence type="ECO:0000256" key="8">
    <source>
        <dbReference type="ARBA" id="ARBA00023125"/>
    </source>
</evidence>
<dbReference type="Proteomes" id="UP001497457">
    <property type="component" value="Chromosome 1b"/>
</dbReference>
<dbReference type="Gene3D" id="3.40.1360.10">
    <property type="match status" value="1"/>
</dbReference>
<evidence type="ECO:0000256" key="9">
    <source>
        <dbReference type="ARBA" id="ARBA00023235"/>
    </source>
</evidence>
<feature type="compositionally biased region" description="Basic residues" evidence="12">
    <location>
        <begin position="613"/>
        <end position="635"/>
    </location>
</feature>
<evidence type="ECO:0000256" key="7">
    <source>
        <dbReference type="ARBA" id="ARBA00023029"/>
    </source>
</evidence>
<comment type="catalytic activity">
    <reaction evidence="1 11">
        <text>ATP-dependent breakage, passage and rejoining of double-stranded DNA.</text>
        <dbReference type="EC" id="5.6.2.2"/>
    </reaction>
</comment>
<feature type="compositionally biased region" description="Low complexity" evidence="12">
    <location>
        <begin position="39"/>
        <end position="55"/>
    </location>
</feature>
<dbReference type="InterPro" id="IPR013049">
    <property type="entry name" value="Spo11/TopoVI_A_N"/>
</dbReference>
<evidence type="ECO:0000256" key="10">
    <source>
        <dbReference type="PROSITE-ProRule" id="PRU00339"/>
    </source>
</evidence>
<feature type="region of interest" description="Disordered" evidence="12">
    <location>
        <begin position="164"/>
        <end position="192"/>
    </location>
</feature>
<keyword evidence="6" id="KW-0460">Magnesium</keyword>
<keyword evidence="7 11" id="KW-0799">Topoisomerase</keyword>
<accession>A0ABC8V7S5</accession>
<dbReference type="Pfam" id="PF21180">
    <property type="entry name" value="TOP6A-Spo11_Toprim"/>
    <property type="match status" value="1"/>
</dbReference>
<evidence type="ECO:0000256" key="11">
    <source>
        <dbReference type="PROSITE-ProRule" id="PRU01385"/>
    </source>
</evidence>
<dbReference type="GO" id="GO:0003677">
    <property type="term" value="F:DNA binding"/>
    <property type="evidence" value="ECO:0007669"/>
    <property type="project" value="UniProtKB-UniRule"/>
</dbReference>
<dbReference type="InterPro" id="IPR044534">
    <property type="entry name" value="TTL1-4"/>
</dbReference>
<comment type="cofactor">
    <cofactor evidence="2">
        <name>Mg(2+)</name>
        <dbReference type="ChEBI" id="CHEBI:18420"/>
    </cofactor>
</comment>
<feature type="domain" description="Topoisomerase 6 subunit A/Spo11 TOPRIM" evidence="14">
    <location>
        <begin position="931"/>
        <end position="1101"/>
    </location>
</feature>
<dbReference type="InterPro" id="IPR036078">
    <property type="entry name" value="Spo11/TopoVI_A_sf"/>
</dbReference>
<feature type="domain" description="Spo11/DNA topoisomerase VI subunit A N-terminal" evidence="13">
    <location>
        <begin position="824"/>
        <end position="883"/>
    </location>
</feature>
<feature type="active site" description="O-(5'-phospho-DNA)-tyrosine intermediate" evidence="11">
    <location>
        <position position="851"/>
    </location>
</feature>
<feature type="repeat" description="TPR" evidence="10">
    <location>
        <begin position="226"/>
        <end position="259"/>
    </location>
</feature>
<dbReference type="EMBL" id="OZ075111">
    <property type="protein sequence ID" value="CAL4885590.1"/>
    <property type="molecule type" value="Genomic_DNA"/>
</dbReference>
<keyword evidence="8 11" id="KW-0238">DNA-binding</keyword>
<evidence type="ECO:0000256" key="5">
    <source>
        <dbReference type="ARBA" id="ARBA00022723"/>
    </source>
</evidence>
<keyword evidence="16" id="KW-1185">Reference proteome</keyword>
<dbReference type="PANTHER" id="PTHR46050:SF7">
    <property type="entry name" value="TETRATRICOPEPTIDE REPEAT (TPR)-LIKE SUPERFAMILY PROTEIN"/>
    <property type="match status" value="1"/>
</dbReference>
<dbReference type="PRINTS" id="PR01550">
    <property type="entry name" value="TOP6AFAMILY"/>
</dbReference>
<protein>
    <recommendedName>
        <fullName evidence="4">DNA topoisomerase (ATP-hydrolyzing)</fullName>
        <ecNumber evidence="4">5.6.2.2</ecNumber>
    </recommendedName>
</protein>
<feature type="compositionally biased region" description="Basic residues" evidence="12">
    <location>
        <begin position="652"/>
        <end position="668"/>
    </location>
</feature>
<dbReference type="SUPFAM" id="SSF48452">
    <property type="entry name" value="TPR-like"/>
    <property type="match status" value="2"/>
</dbReference>
<evidence type="ECO:0000256" key="12">
    <source>
        <dbReference type="SAM" id="MobiDB-lite"/>
    </source>
</evidence>
<keyword evidence="9 11" id="KW-0413">Isomerase</keyword>
<comment type="similarity">
    <text evidence="3 11">Belongs to the TOP6A family.</text>
</comment>
<name>A0ABC8V7S5_9POAL</name>
<dbReference type="InterPro" id="IPR002815">
    <property type="entry name" value="Spo11/TopoVI_A"/>
</dbReference>
<dbReference type="InterPro" id="IPR036388">
    <property type="entry name" value="WH-like_DNA-bd_sf"/>
</dbReference>
<dbReference type="Gene3D" id="1.25.40.10">
    <property type="entry name" value="Tetratricopeptide repeat domain"/>
    <property type="match status" value="1"/>
</dbReference>
<reference evidence="15" key="1">
    <citation type="submission" date="2024-10" db="EMBL/GenBank/DDBJ databases">
        <authorList>
            <person name="Ryan C."/>
        </authorList>
    </citation>
    <scope>NUCLEOTIDE SEQUENCE [LARGE SCALE GENOMIC DNA]</scope>
</reference>
<evidence type="ECO:0000259" key="14">
    <source>
        <dbReference type="Pfam" id="PF21180"/>
    </source>
</evidence>
<dbReference type="Pfam" id="PF07721">
    <property type="entry name" value="TPR_4"/>
    <property type="match status" value="1"/>
</dbReference>
<dbReference type="SUPFAM" id="SSF56726">
    <property type="entry name" value="DNA topoisomerase IV, alpha subunit"/>
    <property type="match status" value="1"/>
</dbReference>
<dbReference type="GO" id="GO:0003918">
    <property type="term" value="F:DNA topoisomerase type II (double strand cut, ATP-hydrolyzing) activity"/>
    <property type="evidence" value="ECO:0007669"/>
    <property type="project" value="UniProtKB-UniRule"/>
</dbReference>
<dbReference type="InterPro" id="IPR011990">
    <property type="entry name" value="TPR-like_helical_dom_sf"/>
</dbReference>
<dbReference type="GO" id="GO:0046872">
    <property type="term" value="F:metal ion binding"/>
    <property type="evidence" value="ECO:0007669"/>
    <property type="project" value="UniProtKB-KW"/>
</dbReference>
<sequence length="1114" mass="122362">MTESRDTPTCCAMFGIYSGMFRRRRSASMSSLHRVNDGAHPAAEADAAAPAAQENPAHRKPAIPHDTSLVRRHSALPVPTQQQNGARAAPPPANERGARPVAKAANGVGGGARTAAAEPASEYTGMAAELDKMILDHQRVKGTTQLVRATSGNMMLHRNLGNLNAGGGGSSARSSVERGAKQANERKAPSTNGYAFSGMGNIVREAKPAAAGGDQLCRALSHRTDPEKLKEMGNEEYRQGHYAEAVALYDQAIMMDARRPAYWSNKAAALAALGRLIEGVGDCKEAVRIDPSYDRAHHRLGGLYLRLGEPDKAIYHFKQSSKESTAADVFRAQSVKSRIANAESNDARRLKNWITVLQEAQAAVSDGADCAPQVLALQAEALLRLQRHDEADAVLSGDGAPAFGVDESTKFFGTFGHAYILIVRAQVDMAAGRFEDAVATAQTAFQLHPSDREVTAVQRRARAAAAARLRGNDLFKAGKFAEACAAYGEGLDREPGNAVLLCNRAACHAKLGRHEKAVEDCGAALAARPSYSKARLRRADCNVKVSLFCRLSEKSTATSGEDKALDKTTLHAQLSKTKAIKSTRALYTGPSGQSPVIPPASRLGPPPEPVSRSSKKKKKKKKRTRLARGSRRPQTRRGDCARSSTTGERSRGPLRRGVRPLQPRRPRDRRCCPTSPLATLAGDEHPGDKMYEKNYGGFPKGQGSEEDQGKLLYSRYNEYVCYPPRDNGEIAIPTWELTDKHLNDLSRRYIIAEDFSPEDMKTKIKDIMYPIVEHVIQGNHEGFCFSIPDNENLEYNDALCFPLLKRGGKAVKRDFYSGTSTHTAAKTAWTMKTVYENLCSGFVPTLRDVHYRHSLLFKNQEALNRTVTDLCYIFGCTRRSLNVTSEQRGYVCGKSLKLNLNDGTILDCSRKTYIPDDTQITNCSFDEETKYILVVEKGTIFNYLENLKFHDVQSCIIMTSSGFPDVFTRRFLKLIQKATKLPVIGVADPDPSGIEIMRCYSQGSASLSLENFNLAVPSLRWVGVSLSDIEERGITLTNFNSEKLSGKDRGTLESLKSDQYTKLGPRWKHAVDKMLAVGRKTSFEVMHERGFNYVAHTFLPEIISRALVIEATQQ</sequence>
<keyword evidence="5" id="KW-0479">Metal-binding</keyword>
<evidence type="ECO:0000256" key="2">
    <source>
        <dbReference type="ARBA" id="ARBA00001946"/>
    </source>
</evidence>
<evidence type="ECO:0000256" key="6">
    <source>
        <dbReference type="ARBA" id="ARBA00022842"/>
    </source>
</evidence>
<gene>
    <name evidence="15" type="ORF">URODEC1_LOCUS628</name>
</gene>
<evidence type="ECO:0000256" key="1">
    <source>
        <dbReference type="ARBA" id="ARBA00000185"/>
    </source>
</evidence>
<dbReference type="PROSITE" id="PS52041">
    <property type="entry name" value="TOPO_IIB"/>
    <property type="match status" value="1"/>
</dbReference>
<dbReference type="InterPro" id="IPR011717">
    <property type="entry name" value="TPR-4"/>
</dbReference>
<dbReference type="Pfam" id="PF13432">
    <property type="entry name" value="TPR_16"/>
    <property type="match status" value="2"/>
</dbReference>
<dbReference type="EC" id="5.6.2.2" evidence="4"/>
<proteinExistence type="inferred from homology"/>
<dbReference type="Gene3D" id="1.10.10.10">
    <property type="entry name" value="Winged helix-like DNA-binding domain superfamily/Winged helix DNA-binding domain"/>
    <property type="match status" value="1"/>
</dbReference>
<evidence type="ECO:0000313" key="15">
    <source>
        <dbReference type="EMBL" id="CAL4885590.1"/>
    </source>
</evidence>
<organism evidence="15 16">
    <name type="scientific">Urochloa decumbens</name>
    <dbReference type="NCBI Taxonomy" id="240449"/>
    <lineage>
        <taxon>Eukaryota</taxon>
        <taxon>Viridiplantae</taxon>
        <taxon>Streptophyta</taxon>
        <taxon>Embryophyta</taxon>
        <taxon>Tracheophyta</taxon>
        <taxon>Spermatophyta</taxon>
        <taxon>Magnoliopsida</taxon>
        <taxon>Liliopsida</taxon>
        <taxon>Poales</taxon>
        <taxon>Poaceae</taxon>
        <taxon>PACMAD clade</taxon>
        <taxon>Panicoideae</taxon>
        <taxon>Panicodae</taxon>
        <taxon>Paniceae</taxon>
        <taxon>Melinidinae</taxon>
        <taxon>Urochloa</taxon>
    </lineage>
</organism>
<dbReference type="SMART" id="SM00028">
    <property type="entry name" value="TPR"/>
    <property type="match status" value="6"/>
</dbReference>
<feature type="region of interest" description="Disordered" evidence="12">
    <location>
        <begin position="76"/>
        <end position="119"/>
    </location>
</feature>
<feature type="region of interest" description="Disordered" evidence="12">
    <location>
        <begin position="583"/>
        <end position="687"/>
    </location>
</feature>
<dbReference type="CDD" id="cd00223">
    <property type="entry name" value="TOPRIM_TopoIIB_SPO"/>
    <property type="match status" value="1"/>
</dbReference>
<evidence type="ECO:0000259" key="13">
    <source>
        <dbReference type="Pfam" id="PF04406"/>
    </source>
</evidence>
<dbReference type="Pfam" id="PF04406">
    <property type="entry name" value="TP6A_N"/>
    <property type="match status" value="1"/>
</dbReference>
<evidence type="ECO:0000256" key="3">
    <source>
        <dbReference type="ARBA" id="ARBA00006559"/>
    </source>
</evidence>
<dbReference type="InterPro" id="IPR034136">
    <property type="entry name" value="TOPRIM_Topo6A/Spo11"/>
</dbReference>
<feature type="compositionally biased region" description="Basic and acidic residues" evidence="12">
    <location>
        <begin position="175"/>
        <end position="188"/>
    </location>
</feature>
<evidence type="ECO:0000256" key="4">
    <source>
        <dbReference type="ARBA" id="ARBA00012895"/>
    </source>
</evidence>
<feature type="region of interest" description="Disordered" evidence="12">
    <location>
        <begin position="32"/>
        <end position="63"/>
    </location>
</feature>
<dbReference type="InterPro" id="IPR019734">
    <property type="entry name" value="TPR_rpt"/>
</dbReference>
<dbReference type="PROSITE" id="PS50005">
    <property type="entry name" value="TPR"/>
    <property type="match status" value="1"/>
</dbReference>
<dbReference type="AlphaFoldDB" id="A0ABC8V7S5"/>
<evidence type="ECO:0000313" key="16">
    <source>
        <dbReference type="Proteomes" id="UP001497457"/>
    </source>
</evidence>